<dbReference type="GO" id="GO:0042302">
    <property type="term" value="F:structural constituent of cuticle"/>
    <property type="evidence" value="ECO:0007669"/>
    <property type="project" value="UniProtKB-UniRule"/>
</dbReference>
<dbReference type="InterPro" id="IPR000618">
    <property type="entry name" value="Insect_cuticle"/>
</dbReference>
<dbReference type="PANTHER" id="PTHR12236:SF95">
    <property type="entry name" value="CUTICULAR PROTEIN 76BD, ISOFORM C-RELATED"/>
    <property type="match status" value="1"/>
</dbReference>
<name>A0A1I8MPY2_MUSDO</name>
<dbReference type="AlphaFoldDB" id="A0A1I8MPY2"/>
<evidence type="ECO:0000313" key="1">
    <source>
        <dbReference type="EnsemblMetazoa" id="MDOA007230-PB"/>
    </source>
</evidence>
<proteinExistence type="predicted"/>
<dbReference type="InterPro" id="IPR031311">
    <property type="entry name" value="CHIT_BIND_RR_consensus"/>
</dbReference>
<dbReference type="PANTHER" id="PTHR12236">
    <property type="entry name" value="STRUCTURAL CONTITUENT OF CUTICLE"/>
    <property type="match status" value="1"/>
</dbReference>
<organism evidence="1">
    <name type="scientific">Musca domestica</name>
    <name type="common">House fly</name>
    <dbReference type="NCBI Taxonomy" id="7370"/>
    <lineage>
        <taxon>Eukaryota</taxon>
        <taxon>Metazoa</taxon>
        <taxon>Ecdysozoa</taxon>
        <taxon>Arthropoda</taxon>
        <taxon>Hexapoda</taxon>
        <taxon>Insecta</taxon>
        <taxon>Pterygota</taxon>
        <taxon>Neoptera</taxon>
        <taxon>Endopterygota</taxon>
        <taxon>Diptera</taxon>
        <taxon>Brachycera</taxon>
        <taxon>Muscomorpha</taxon>
        <taxon>Muscoidea</taxon>
        <taxon>Muscidae</taxon>
        <taxon>Musca</taxon>
    </lineage>
</organism>
<dbReference type="GO" id="GO:0005615">
    <property type="term" value="C:extracellular space"/>
    <property type="evidence" value="ECO:0007669"/>
    <property type="project" value="TreeGrafter"/>
</dbReference>
<protein>
    <recommendedName>
        <fullName evidence="2">Cuticle protein</fullName>
    </recommendedName>
</protein>
<dbReference type="VEuPathDB" id="VectorBase:MDOMA2_002200"/>
<reference evidence="1" key="1">
    <citation type="submission" date="2020-05" db="UniProtKB">
        <authorList>
            <consortium name="EnsemblMetazoa"/>
        </authorList>
    </citation>
    <scope>IDENTIFICATION</scope>
    <source>
        <strain evidence="1">Aabys</strain>
    </source>
</reference>
<dbReference type="PRINTS" id="PR00947">
    <property type="entry name" value="CUTICLE"/>
</dbReference>
<dbReference type="InterPro" id="IPR051217">
    <property type="entry name" value="Insect_Cuticle_Struc_Prot"/>
</dbReference>
<dbReference type="GO" id="GO:0031012">
    <property type="term" value="C:extracellular matrix"/>
    <property type="evidence" value="ECO:0007669"/>
    <property type="project" value="TreeGrafter"/>
</dbReference>
<accession>A0A1I8MPY2</accession>
<evidence type="ECO:0008006" key="2">
    <source>
        <dbReference type="Google" id="ProtNLM"/>
    </source>
</evidence>
<sequence length="156" mass="17395">MKFLSIGSFLALSGLAAAGHLHHGVSSYSVETKHEPAHHHEWSHGYAGDSHILSAGHGHESHDEHYDEYAHPKYEFKYGVKDPKTGDVKDQWEHRDGDQVKGGYSLKEADGTTRIVEYHADKHNGFNAVVKNIGHPHHEEVQHHESGGHTSHGHGW</sequence>
<dbReference type="Pfam" id="PF00379">
    <property type="entry name" value="Chitin_bind_4"/>
    <property type="match status" value="1"/>
</dbReference>
<dbReference type="PROSITE" id="PS00233">
    <property type="entry name" value="CHIT_BIND_RR_1"/>
    <property type="match status" value="1"/>
</dbReference>
<dbReference type="VEuPathDB" id="VectorBase:MDOA007230"/>
<dbReference type="STRING" id="7370.A0A1I8MPY2"/>
<dbReference type="EnsemblMetazoa" id="MDOA007230-RB">
    <property type="protein sequence ID" value="MDOA007230-PB"/>
    <property type="gene ID" value="MDOA007230"/>
</dbReference>
<dbReference type="PROSITE" id="PS51155">
    <property type="entry name" value="CHIT_BIND_RR_2"/>
    <property type="match status" value="1"/>
</dbReference>